<evidence type="ECO:0000259" key="1">
    <source>
        <dbReference type="Pfam" id="PF13473"/>
    </source>
</evidence>
<dbReference type="RefSeq" id="WP_057887183.1">
    <property type="nucleotide sequence ID" value="NZ_AZEZ01000006.1"/>
</dbReference>
<dbReference type="InterPro" id="IPR008972">
    <property type="entry name" value="Cupredoxin"/>
</dbReference>
<gene>
    <name evidence="2" type="ORF">FD29_GL002078</name>
</gene>
<dbReference type="InterPro" id="IPR028096">
    <property type="entry name" value="EfeO_Cupredoxin"/>
</dbReference>
<name>A0A0R1QX26_9LACO</name>
<feature type="domain" description="EfeO-type cupredoxin-like" evidence="1">
    <location>
        <begin position="3"/>
        <end position="89"/>
    </location>
</feature>
<dbReference type="EMBL" id="AZEZ01000006">
    <property type="protein sequence ID" value="KRL45736.1"/>
    <property type="molecule type" value="Genomic_DNA"/>
</dbReference>
<evidence type="ECO:0000313" key="3">
    <source>
        <dbReference type="Proteomes" id="UP000050872"/>
    </source>
</evidence>
<comment type="caution">
    <text evidence="2">The sequence shown here is derived from an EMBL/GenBank/DDBJ whole genome shotgun (WGS) entry which is preliminary data.</text>
</comment>
<dbReference type="PATRIC" id="fig|1423770.3.peg.2135"/>
<keyword evidence="3" id="KW-1185">Reference proteome</keyword>
<dbReference type="AlphaFoldDB" id="A0A0R1QX26"/>
<dbReference type="SUPFAM" id="SSF49503">
    <property type="entry name" value="Cupredoxins"/>
    <property type="match status" value="1"/>
</dbReference>
<proteinExistence type="predicted"/>
<sequence>MVEKEQNIDITVAGGYQPNVVTVKQGIPAKLTFTRTNAQGCLDIVHSKALGFEKELPLNEAQTVTIPTDKAGEFEFSCGMDMFSGKVVIEK</sequence>
<protein>
    <recommendedName>
        <fullName evidence="1">EfeO-type cupredoxin-like domain-containing protein</fullName>
    </recommendedName>
</protein>
<reference evidence="2 3" key="1">
    <citation type="journal article" date="2015" name="Genome Announc.">
        <title>Expanding the biotechnology potential of lactobacilli through comparative genomics of 213 strains and associated genera.</title>
        <authorList>
            <person name="Sun Z."/>
            <person name="Harris H.M."/>
            <person name="McCann A."/>
            <person name="Guo C."/>
            <person name="Argimon S."/>
            <person name="Zhang W."/>
            <person name="Yang X."/>
            <person name="Jeffery I.B."/>
            <person name="Cooney J.C."/>
            <person name="Kagawa T.F."/>
            <person name="Liu W."/>
            <person name="Song Y."/>
            <person name="Salvetti E."/>
            <person name="Wrobel A."/>
            <person name="Rasinkangas P."/>
            <person name="Parkhill J."/>
            <person name="Rea M.C."/>
            <person name="O'Sullivan O."/>
            <person name="Ritari J."/>
            <person name="Douillard F.P."/>
            <person name="Paul Ross R."/>
            <person name="Yang R."/>
            <person name="Briner A.E."/>
            <person name="Felis G.E."/>
            <person name="de Vos W.M."/>
            <person name="Barrangou R."/>
            <person name="Klaenhammer T.R."/>
            <person name="Caufield P.W."/>
            <person name="Cui Y."/>
            <person name="Zhang H."/>
            <person name="O'Toole P.W."/>
        </authorList>
    </citation>
    <scope>NUCLEOTIDE SEQUENCE [LARGE SCALE GENOMIC DNA]</scope>
    <source>
        <strain evidence="2 3">DSM 14500</strain>
    </source>
</reference>
<dbReference type="Pfam" id="PF13473">
    <property type="entry name" value="Cupredoxin_1"/>
    <property type="match status" value="1"/>
</dbReference>
<evidence type="ECO:0000313" key="2">
    <source>
        <dbReference type="EMBL" id="KRL45736.1"/>
    </source>
</evidence>
<dbReference type="Gene3D" id="2.60.40.420">
    <property type="entry name" value="Cupredoxins - blue copper proteins"/>
    <property type="match status" value="1"/>
</dbReference>
<accession>A0A0R1QX26</accession>
<dbReference type="Proteomes" id="UP000050872">
    <property type="component" value="Unassembled WGS sequence"/>
</dbReference>
<organism evidence="2 3">
    <name type="scientific">Companilactobacillus mindensis DSM 14500</name>
    <dbReference type="NCBI Taxonomy" id="1423770"/>
    <lineage>
        <taxon>Bacteria</taxon>
        <taxon>Bacillati</taxon>
        <taxon>Bacillota</taxon>
        <taxon>Bacilli</taxon>
        <taxon>Lactobacillales</taxon>
        <taxon>Lactobacillaceae</taxon>
        <taxon>Companilactobacillus</taxon>
    </lineage>
</organism>
<dbReference type="STRING" id="1423770.FD29_GL002078"/>
<dbReference type="OrthoDB" id="9800141at2"/>